<evidence type="ECO:0000313" key="6">
    <source>
        <dbReference type="EMBL" id="KAF5854800.1"/>
    </source>
</evidence>
<protein>
    <recommendedName>
        <fullName evidence="5">Carrier domain-containing protein</fullName>
    </recommendedName>
</protein>
<dbReference type="InterPro" id="IPR000873">
    <property type="entry name" value="AMP-dep_synth/lig_dom"/>
</dbReference>
<dbReference type="GO" id="GO:0016874">
    <property type="term" value="F:ligase activity"/>
    <property type="evidence" value="ECO:0007669"/>
    <property type="project" value="UniProtKB-KW"/>
</dbReference>
<evidence type="ECO:0000256" key="2">
    <source>
        <dbReference type="ARBA" id="ARBA00022553"/>
    </source>
</evidence>
<sequence length="1680" mass="184318">RVAGPTIATVPVRVNIDLEAGVDVFLRQVQRQAVEMIPFEQTGLQAIRRITEDTQQNSQFQTLLVVQPATKGETIKDIELLKYPVDETGYENATEHDAFNTYGILLECQLVAQGMWLRVSFDSHIVRQEQVWRIAHQLELVLRQVCAADADKLLLGNVETASSQDLKDIWSWNATVPVPVERCVHDVIAERVHEQPDAQAVCAWDGNLTYREMDELSTRLAHHLVGLGVGPDVIVPLCFEKSMWMPVAMLGVMKAGGASVAMDVTQPEERLRSVVQQIRPVIVLSSVANQDLAGRLGTGSVIPVDAAHLEHICSVPDSLLLAVSPSSALYVVFTSGSTGTPKGAVITHRNFSSAIGHQQDELGFNSYERVFDFASYSFDASWSNFLQCASSGGCLCIPSESARKDNVVGSMEEMQITYATLTPSMARLIDPTTTPSLRTLILAGEPITQQDCVNWSSKVVLKNIYGPAECTPNATAISIHERLYDVGSIGRGIGLNTWVADLPEGRNLVGIGAIGELWLEGPLVGQGYLSDPERTKANFVEDPSWLLRGGPDNLGRHGRVYRTGDLVRYNSDGTLVFVGRKDMQVKIRGQRVELGEVEHHVRQNLQVGTDRCVAAAVITPRSSANPILVVYMALGEEAISDKNCVRSALQRCTQGLDDRLAEQLPGYMLPNAYIPVDKIPITATGKTDRKRLLEIGEALSLEELAELQPSRGERREPSTEMEWLLQGLWASVLGIQSDSIGTSDSFLRIGGDSIGAMRLVNALREQGLLLSVASIFSRPKLCDMAKLIRKNDLAEDIIPPFSLLKLGLDNSHVRAHVAKQCGINEEQVEDIFPCTPLQEGLLAMTVKRQGDYSGRTVLELQEGVNIGRFQNAWEEVYSRTQILRTRIVDIPRQGLAQAVVTQQLQLSMYPNLNAYELEDKNTPMDLGTTLARFGLIKGKQPNKAWFVLTLHHALYDGWSMPLLLEEVEKVYIGQKTDGLASLQGFVKHIIQSNEGASDYWQAQFEDSQAPPFPTLPSPGYNPRADSVLSYHIEALDWPQTDITASTVVRASWATVVAQYTDSSDVVFGVVVTGRQVQVLGVERMAGPTIATVPVRARINWNATVSSVLEKMQAQAIEMTTFEQTGLQQIRRISPKISEQSQFQSLLVIQPSLAGDDASEGQGLFKTVSGDDSTHNVKSSNAFTTYALSLECQLQEDGVQVHVSFDSHVIGKAKVKRIVQQLEHVLRQMCVTGRELQMSHVGTVSEGDLHDIWNWNAQVPPPTEVCVHDMIAKCVRKQPDAPAIHAWDGDLTYRDMDELSTGLAHHLVRLGVTSNSVVPLLFEKSMWMPVAMLGVMKAGGASVAMESSQPQERLRSILEQVQPHLLLSSSANEIFARQHTDAAIHVVDKQSSIMLKAESSENYMLPSVSPSASLYIAFTSGSTGTPKGAIITHRNFSSAIYYQQSVLGFSSNTRVFDFASYSFDASWWDLLHPVTCGGCLCIPSESARTEDIAGCMERMGVTYTGLTPTTARLINPATVPSLQTLVLGGEPVTNEDISRWRPYVDVKSIYGPAECTPNATIIEDHTKSDQDGNIGRGKGLNTWVVEPSGNRGLTPIGAVGELWLEGPLVGQGYLGDPQKTAASFVHDPPWLLRGAPGHPGRHGRLYRTGDLVRYNPDGTLSFIGRKDTQVKIHGQRVELGE</sequence>
<dbReference type="Pfam" id="PF00501">
    <property type="entry name" value="AMP-binding"/>
    <property type="match status" value="2"/>
</dbReference>
<dbReference type="Pfam" id="PF00668">
    <property type="entry name" value="Condensation"/>
    <property type="match status" value="1"/>
</dbReference>
<dbReference type="InterPro" id="IPR020845">
    <property type="entry name" value="AMP-binding_CS"/>
</dbReference>
<dbReference type="InterPro" id="IPR036736">
    <property type="entry name" value="ACP-like_sf"/>
</dbReference>
<evidence type="ECO:0000256" key="4">
    <source>
        <dbReference type="ARBA" id="ARBA00029454"/>
    </source>
</evidence>
<dbReference type="Gene3D" id="3.30.559.10">
    <property type="entry name" value="Chloramphenicol acetyltransferase-like domain"/>
    <property type="match status" value="1"/>
</dbReference>
<organism evidence="6 7">
    <name type="scientific">Petromyces alliaceus</name>
    <name type="common">Aspergillus alliaceus</name>
    <dbReference type="NCBI Taxonomy" id="209559"/>
    <lineage>
        <taxon>Eukaryota</taxon>
        <taxon>Fungi</taxon>
        <taxon>Dikarya</taxon>
        <taxon>Ascomycota</taxon>
        <taxon>Pezizomycotina</taxon>
        <taxon>Eurotiomycetes</taxon>
        <taxon>Eurotiomycetidae</taxon>
        <taxon>Eurotiales</taxon>
        <taxon>Aspergillaceae</taxon>
        <taxon>Aspergillus</taxon>
        <taxon>Aspergillus subgen. Circumdati</taxon>
    </lineage>
</organism>
<dbReference type="Pfam" id="PF00550">
    <property type="entry name" value="PP-binding"/>
    <property type="match status" value="1"/>
</dbReference>
<dbReference type="GO" id="GO:0031177">
    <property type="term" value="F:phosphopantetheine binding"/>
    <property type="evidence" value="ECO:0007669"/>
    <property type="project" value="TreeGrafter"/>
</dbReference>
<dbReference type="PANTHER" id="PTHR45527">
    <property type="entry name" value="NONRIBOSOMAL PEPTIDE SYNTHETASE"/>
    <property type="match status" value="1"/>
</dbReference>
<dbReference type="GO" id="GO:1904091">
    <property type="term" value="F:non-ribosomal peptide synthetase activity"/>
    <property type="evidence" value="ECO:0007669"/>
    <property type="project" value="UniProtKB-ARBA"/>
</dbReference>
<keyword evidence="3" id="KW-0436">Ligase</keyword>
<dbReference type="PROSITE" id="PS00012">
    <property type="entry name" value="PHOSPHOPANTETHEINE"/>
    <property type="match status" value="1"/>
</dbReference>
<dbReference type="FunFam" id="1.10.1200.10:FF:000005">
    <property type="entry name" value="Nonribosomal peptide synthetase 1"/>
    <property type="match status" value="1"/>
</dbReference>
<dbReference type="InterPro" id="IPR042099">
    <property type="entry name" value="ANL_N_sf"/>
</dbReference>
<keyword evidence="7" id="KW-1185">Reference proteome</keyword>
<gene>
    <name evidence="6" type="ORF">ETB97_011373</name>
</gene>
<dbReference type="GO" id="GO:0005737">
    <property type="term" value="C:cytoplasm"/>
    <property type="evidence" value="ECO:0007669"/>
    <property type="project" value="TreeGrafter"/>
</dbReference>
<dbReference type="Gene3D" id="3.40.50.12780">
    <property type="entry name" value="N-terminal domain of ligase-like"/>
    <property type="match status" value="2"/>
</dbReference>
<dbReference type="InterPro" id="IPR006162">
    <property type="entry name" value="Ppantetheine_attach_site"/>
</dbReference>
<evidence type="ECO:0000313" key="7">
    <source>
        <dbReference type="Proteomes" id="UP000541154"/>
    </source>
</evidence>
<dbReference type="Gene3D" id="3.30.300.30">
    <property type="match status" value="1"/>
</dbReference>
<dbReference type="PANTHER" id="PTHR45527:SF3">
    <property type="entry name" value="SIDEROPHORE SYNTHETASE (EUROFUNG)"/>
    <property type="match status" value="1"/>
</dbReference>
<proteinExistence type="inferred from homology"/>
<dbReference type="InterPro" id="IPR001242">
    <property type="entry name" value="Condensation_dom"/>
</dbReference>
<dbReference type="GO" id="GO:0043041">
    <property type="term" value="P:amino acid activation for nonribosomal peptide biosynthetic process"/>
    <property type="evidence" value="ECO:0007669"/>
    <property type="project" value="TreeGrafter"/>
</dbReference>
<feature type="non-terminal residue" evidence="6">
    <location>
        <position position="1"/>
    </location>
</feature>
<feature type="non-terminal residue" evidence="6">
    <location>
        <position position="1680"/>
    </location>
</feature>
<accession>A0A8H5ZTB8</accession>
<keyword evidence="2" id="KW-0597">Phosphoprotein</keyword>
<dbReference type="CDD" id="cd05918">
    <property type="entry name" value="A_NRPS_SidN3_like"/>
    <property type="match status" value="2"/>
</dbReference>
<comment type="caution">
    <text evidence="6">The sequence shown here is derived from an EMBL/GenBank/DDBJ whole genome shotgun (WGS) entry which is preliminary data.</text>
</comment>
<dbReference type="GO" id="GO:0044550">
    <property type="term" value="P:secondary metabolite biosynthetic process"/>
    <property type="evidence" value="ECO:0007669"/>
    <property type="project" value="TreeGrafter"/>
</dbReference>
<dbReference type="EMBL" id="SPNV01000691">
    <property type="protein sequence ID" value="KAF5854800.1"/>
    <property type="molecule type" value="Genomic_DNA"/>
</dbReference>
<dbReference type="FunFam" id="3.30.300.30:FF:000015">
    <property type="entry name" value="Nonribosomal peptide synthase SidD"/>
    <property type="match status" value="1"/>
</dbReference>
<dbReference type="Gene3D" id="1.10.1200.10">
    <property type="entry name" value="ACP-like"/>
    <property type="match status" value="1"/>
</dbReference>
<dbReference type="Proteomes" id="UP000541154">
    <property type="component" value="Unassembled WGS sequence"/>
</dbReference>
<dbReference type="PROSITE" id="PS00455">
    <property type="entry name" value="AMP_BINDING"/>
    <property type="match status" value="2"/>
</dbReference>
<dbReference type="SUPFAM" id="SSF47336">
    <property type="entry name" value="ACP-like"/>
    <property type="match status" value="1"/>
</dbReference>
<dbReference type="FunFam" id="3.40.50.12780:FF:000014">
    <property type="entry name" value="Nonribosomal peptide synthetase 1"/>
    <property type="match status" value="2"/>
</dbReference>
<evidence type="ECO:0000256" key="1">
    <source>
        <dbReference type="ARBA" id="ARBA00022450"/>
    </source>
</evidence>
<dbReference type="FunFam" id="3.30.559.30:FF:000003">
    <property type="entry name" value="Nonribosomal peptide synthase SidD"/>
    <property type="match status" value="1"/>
</dbReference>
<evidence type="ECO:0000256" key="3">
    <source>
        <dbReference type="ARBA" id="ARBA00022598"/>
    </source>
</evidence>
<dbReference type="SUPFAM" id="SSF52777">
    <property type="entry name" value="CoA-dependent acyltransferases"/>
    <property type="match status" value="3"/>
</dbReference>
<dbReference type="SUPFAM" id="SSF56801">
    <property type="entry name" value="Acetyl-CoA synthetase-like"/>
    <property type="match status" value="2"/>
</dbReference>
<dbReference type="InterPro" id="IPR010071">
    <property type="entry name" value="AA_adenyl_dom"/>
</dbReference>
<reference evidence="6 7" key="1">
    <citation type="submission" date="2019-04" db="EMBL/GenBank/DDBJ databases">
        <title>Aspergillus burnettii sp. nov., novel species from soil in southeast Queensland.</title>
        <authorList>
            <person name="Gilchrist C.L.M."/>
            <person name="Pitt J.I."/>
            <person name="Lange L."/>
            <person name="Lacey H.J."/>
            <person name="Vuong D."/>
            <person name="Midgley D.J."/>
            <person name="Greenfield P."/>
            <person name="Bradbury M."/>
            <person name="Lacey E."/>
            <person name="Busk P.K."/>
            <person name="Pilgaard B."/>
            <person name="Chooi Y.H."/>
            <person name="Piggott A.M."/>
        </authorList>
    </citation>
    <scope>NUCLEOTIDE SEQUENCE [LARGE SCALE GENOMIC DNA]</scope>
    <source>
        <strain evidence="6 7">FRR 5400</strain>
    </source>
</reference>
<dbReference type="CDD" id="cd19545">
    <property type="entry name" value="FUM14_C_NRPS-like"/>
    <property type="match status" value="1"/>
</dbReference>
<evidence type="ECO:0000259" key="5">
    <source>
        <dbReference type="PROSITE" id="PS50075"/>
    </source>
</evidence>
<dbReference type="InterPro" id="IPR045851">
    <property type="entry name" value="AMP-bd_C_sf"/>
</dbReference>
<name>A0A8H5ZTB8_PETAA</name>
<dbReference type="NCBIfam" id="TIGR01733">
    <property type="entry name" value="AA-adenyl-dom"/>
    <property type="match status" value="2"/>
</dbReference>
<keyword evidence="1" id="KW-0596">Phosphopantetheine</keyword>
<dbReference type="PROSITE" id="PS50075">
    <property type="entry name" value="CARRIER"/>
    <property type="match status" value="1"/>
</dbReference>
<comment type="similarity">
    <text evidence="4">Belongs to the NRP synthetase family.</text>
</comment>
<dbReference type="InterPro" id="IPR023213">
    <property type="entry name" value="CAT-like_dom_sf"/>
</dbReference>
<dbReference type="Gene3D" id="3.30.559.30">
    <property type="entry name" value="Nonribosomal peptide synthetase, condensation domain"/>
    <property type="match status" value="2"/>
</dbReference>
<dbReference type="InterPro" id="IPR009081">
    <property type="entry name" value="PP-bd_ACP"/>
</dbReference>
<feature type="domain" description="Carrier" evidence="5">
    <location>
        <begin position="716"/>
        <end position="792"/>
    </location>
</feature>